<gene>
    <name evidence="2" type="ORF">C2845_PM15G19040</name>
</gene>
<feature type="region of interest" description="Disordered" evidence="1">
    <location>
        <begin position="283"/>
        <end position="312"/>
    </location>
</feature>
<accession>A0A3L6Q8Q4</accession>
<dbReference type="AlphaFoldDB" id="A0A3L6Q8Q4"/>
<evidence type="ECO:0000256" key="1">
    <source>
        <dbReference type="SAM" id="MobiDB-lite"/>
    </source>
</evidence>
<sequence>MGGTELEGRPGPQALMLKEWLELESTAELSRDGFGCYPRHLAAELRSASARRRNGDVIARFSAAVRAALALSRAPAGREAEAGAAPALPRTRSLSRRLRVGFWKKRRGEAEETDSPVASCSATAASSVRRDALSASSPAMSPRRVSWEGRQAGGDGAGLSGSGRRSHEKVVAGCECETTCRLDEAREREQRLSPVSVMDFLSQDDDDCNDHGGGSGRSEDGDGALPTFERSLANIRRESQKLLHRVRRFEQLAELDTSDVDDATTTAEDTASCCHVDELDLTEQDDEDGEGGHAQEQNPHLSLPEGDEAGSPRAADCFKKLLQDFFREGLSSPCHDGRPDDPDLERSSLETARAWLDGRHRAPGPDGKAEVEEIERLGRWRRFGEDERELLGCDVEGGIFWSLMEELVDDLR</sequence>
<organism evidence="2 3">
    <name type="scientific">Panicum miliaceum</name>
    <name type="common">Proso millet</name>
    <name type="synonym">Broomcorn millet</name>
    <dbReference type="NCBI Taxonomy" id="4540"/>
    <lineage>
        <taxon>Eukaryota</taxon>
        <taxon>Viridiplantae</taxon>
        <taxon>Streptophyta</taxon>
        <taxon>Embryophyta</taxon>
        <taxon>Tracheophyta</taxon>
        <taxon>Spermatophyta</taxon>
        <taxon>Magnoliopsida</taxon>
        <taxon>Liliopsida</taxon>
        <taxon>Poales</taxon>
        <taxon>Poaceae</taxon>
        <taxon>PACMAD clade</taxon>
        <taxon>Panicoideae</taxon>
        <taxon>Panicodae</taxon>
        <taxon>Paniceae</taxon>
        <taxon>Panicinae</taxon>
        <taxon>Panicum</taxon>
        <taxon>Panicum sect. Panicum</taxon>
    </lineage>
</organism>
<dbReference type="PANTHER" id="PTHR33623:SF23">
    <property type="entry name" value="OS04G0572500 PROTEIN"/>
    <property type="match status" value="1"/>
</dbReference>
<name>A0A3L6Q8Q4_PANMI</name>
<reference evidence="3" key="1">
    <citation type="journal article" date="2019" name="Nat. Commun.">
        <title>The genome of broomcorn millet.</title>
        <authorList>
            <person name="Zou C."/>
            <person name="Miki D."/>
            <person name="Li D."/>
            <person name="Tang Q."/>
            <person name="Xiao L."/>
            <person name="Rajput S."/>
            <person name="Deng P."/>
            <person name="Jia W."/>
            <person name="Huang R."/>
            <person name="Zhang M."/>
            <person name="Sun Y."/>
            <person name="Hu J."/>
            <person name="Fu X."/>
            <person name="Schnable P.S."/>
            <person name="Li F."/>
            <person name="Zhang H."/>
            <person name="Feng B."/>
            <person name="Zhu X."/>
            <person name="Liu R."/>
            <person name="Schnable J.C."/>
            <person name="Zhu J.-K."/>
            <person name="Zhang H."/>
        </authorList>
    </citation>
    <scope>NUCLEOTIDE SEQUENCE [LARGE SCALE GENOMIC DNA]</scope>
</reference>
<evidence type="ECO:0000313" key="2">
    <source>
        <dbReference type="EMBL" id="RLM75002.1"/>
    </source>
</evidence>
<dbReference type="OrthoDB" id="668456at2759"/>
<comment type="caution">
    <text evidence="2">The sequence shown here is derived from an EMBL/GenBank/DDBJ whole genome shotgun (WGS) entry which is preliminary data.</text>
</comment>
<dbReference type="PANTHER" id="PTHR33623">
    <property type="entry name" value="OS04G0572500 PROTEIN"/>
    <property type="match status" value="1"/>
</dbReference>
<feature type="region of interest" description="Disordered" evidence="1">
    <location>
        <begin position="128"/>
        <end position="164"/>
    </location>
</feature>
<dbReference type="EMBL" id="PQIB02000013">
    <property type="protein sequence ID" value="RLM75002.1"/>
    <property type="molecule type" value="Genomic_DNA"/>
</dbReference>
<dbReference type="Proteomes" id="UP000275267">
    <property type="component" value="Unassembled WGS sequence"/>
</dbReference>
<feature type="region of interest" description="Disordered" evidence="1">
    <location>
        <begin position="201"/>
        <end position="225"/>
    </location>
</feature>
<evidence type="ECO:0000313" key="3">
    <source>
        <dbReference type="Proteomes" id="UP000275267"/>
    </source>
</evidence>
<feature type="compositionally biased region" description="Gly residues" evidence="1">
    <location>
        <begin position="151"/>
        <end position="161"/>
    </location>
</feature>
<keyword evidence="3" id="KW-1185">Reference proteome</keyword>
<evidence type="ECO:0008006" key="4">
    <source>
        <dbReference type="Google" id="ProtNLM"/>
    </source>
</evidence>
<proteinExistence type="predicted"/>
<protein>
    <recommendedName>
        <fullName evidence="4">DUF4378 domain-containing protein</fullName>
    </recommendedName>
</protein>
<dbReference type="STRING" id="4540.A0A3L6Q8Q4"/>